<dbReference type="Gene3D" id="3.30.540.10">
    <property type="entry name" value="Fructose-1,6-Bisphosphatase, subunit A, domain 1"/>
    <property type="match status" value="1"/>
</dbReference>
<keyword evidence="1" id="KW-0479">Metal-binding</keyword>
<keyword evidence="3" id="KW-1185">Reference proteome</keyword>
<protein>
    <recommendedName>
        <fullName evidence="4">Inositol monophosphatase</fullName>
    </recommendedName>
</protein>
<dbReference type="Proteomes" id="UP000014113">
    <property type="component" value="Unassembled WGS sequence"/>
</dbReference>
<dbReference type="PANTHER" id="PTHR20854">
    <property type="entry name" value="INOSITOL MONOPHOSPHATASE"/>
    <property type="match status" value="1"/>
</dbReference>
<sequence length="257" mass="28656">MDELATKVIDIIYAAAIKIKEQLKTKKLVVSTKSSRTDFVTNIDTQIQGFIIDEFMKANRGYQVLAEEGSYNTLNELTGKVLIIDPIDGTNNLILERQNFCIMVALYENGEGKYGFIYDVMADNLLWGGPEVGVHYNEGKIRSVPNLPLSEGLVGFNSAIYRRNAYRAHQIGDESLGVRMSGCAGYELMNLALGRRVAYISNLQPWDYAAGKVILETLGLKVTNIYGNALKLKDRELFIAATPLAHERILELIDSIK</sequence>
<dbReference type="OrthoDB" id="9772456at2"/>
<dbReference type="eggNOG" id="COG0483">
    <property type="taxonomic scope" value="Bacteria"/>
</dbReference>
<dbReference type="AlphaFoldDB" id="S0KHL2"/>
<reference evidence="2 3" key="1">
    <citation type="submission" date="2013-03" db="EMBL/GenBank/DDBJ databases">
        <title>The Genome Sequence of Enterococcus columbae ATCC_51263 (PacBio/Illumina hybrid assembly).</title>
        <authorList>
            <consortium name="The Broad Institute Genomics Platform"/>
            <consortium name="The Broad Institute Genome Sequencing Center for Infectious Disease"/>
            <person name="Earl A."/>
            <person name="Russ C."/>
            <person name="Gilmore M."/>
            <person name="Surin D."/>
            <person name="Walker B."/>
            <person name="Young S."/>
            <person name="Zeng Q."/>
            <person name="Gargeya S."/>
            <person name="Fitzgerald M."/>
            <person name="Haas B."/>
            <person name="Abouelleil A."/>
            <person name="Allen A.W."/>
            <person name="Alvarado L."/>
            <person name="Arachchi H.M."/>
            <person name="Berlin A.M."/>
            <person name="Chapman S.B."/>
            <person name="Gainer-Dewar J."/>
            <person name="Goldberg J."/>
            <person name="Griggs A."/>
            <person name="Gujja S."/>
            <person name="Hansen M."/>
            <person name="Howarth C."/>
            <person name="Imamovic A."/>
            <person name="Ireland A."/>
            <person name="Larimer J."/>
            <person name="McCowan C."/>
            <person name="Murphy C."/>
            <person name="Pearson M."/>
            <person name="Poon T.W."/>
            <person name="Priest M."/>
            <person name="Roberts A."/>
            <person name="Saif S."/>
            <person name="Shea T."/>
            <person name="Sisk P."/>
            <person name="Sykes S."/>
            <person name="Wortman J."/>
            <person name="Nusbaum C."/>
            <person name="Birren B."/>
        </authorList>
    </citation>
    <scope>NUCLEOTIDE SEQUENCE [LARGE SCALE GENOMIC DNA]</scope>
    <source>
        <strain evidence="2 3">ATCC 51263</strain>
    </source>
</reference>
<dbReference type="SUPFAM" id="SSF56655">
    <property type="entry name" value="Carbohydrate phosphatase"/>
    <property type="match status" value="1"/>
</dbReference>
<dbReference type="RefSeq" id="WP_016182529.1">
    <property type="nucleotide sequence ID" value="NZ_JXKI01000041.1"/>
</dbReference>
<evidence type="ECO:0008006" key="4">
    <source>
        <dbReference type="Google" id="ProtNLM"/>
    </source>
</evidence>
<dbReference type="GO" id="GO:0007165">
    <property type="term" value="P:signal transduction"/>
    <property type="evidence" value="ECO:0007669"/>
    <property type="project" value="TreeGrafter"/>
</dbReference>
<keyword evidence="1" id="KW-0460">Magnesium</keyword>
<evidence type="ECO:0000313" key="2">
    <source>
        <dbReference type="EMBL" id="EOW84467.1"/>
    </source>
</evidence>
<dbReference type="GO" id="GO:0046872">
    <property type="term" value="F:metal ion binding"/>
    <property type="evidence" value="ECO:0007669"/>
    <property type="project" value="UniProtKB-KW"/>
</dbReference>
<gene>
    <name evidence="2" type="ORF">I568_00963</name>
</gene>
<evidence type="ECO:0000313" key="3">
    <source>
        <dbReference type="Proteomes" id="UP000014113"/>
    </source>
</evidence>
<accession>S0KHL2</accession>
<feature type="binding site" evidence="1">
    <location>
        <position position="85"/>
    </location>
    <ligand>
        <name>Mg(2+)</name>
        <dbReference type="ChEBI" id="CHEBI:18420"/>
        <label>1</label>
        <note>catalytic</note>
    </ligand>
</feature>
<dbReference type="PANTHER" id="PTHR20854:SF4">
    <property type="entry name" value="INOSITOL-1-MONOPHOSPHATASE-RELATED"/>
    <property type="match status" value="1"/>
</dbReference>
<dbReference type="GO" id="GO:0008934">
    <property type="term" value="F:inositol monophosphate 1-phosphatase activity"/>
    <property type="evidence" value="ECO:0007669"/>
    <property type="project" value="TreeGrafter"/>
</dbReference>
<name>S0KHL2_9ENTE</name>
<dbReference type="STRING" id="1121865.OMW_00365"/>
<feature type="binding site" evidence="1">
    <location>
        <position position="88"/>
    </location>
    <ligand>
        <name>Mg(2+)</name>
        <dbReference type="ChEBI" id="CHEBI:18420"/>
        <label>1</label>
        <note>catalytic</note>
    </ligand>
</feature>
<comment type="caution">
    <text evidence="2">The sequence shown here is derived from an EMBL/GenBank/DDBJ whole genome shotgun (WGS) entry which is preliminary data.</text>
</comment>
<dbReference type="PATRIC" id="fig|1121865.3.peg.358"/>
<dbReference type="EMBL" id="ASWJ01000004">
    <property type="protein sequence ID" value="EOW84467.1"/>
    <property type="molecule type" value="Genomic_DNA"/>
</dbReference>
<feature type="binding site" evidence="1">
    <location>
        <position position="67"/>
    </location>
    <ligand>
        <name>Mg(2+)</name>
        <dbReference type="ChEBI" id="CHEBI:18420"/>
        <label>1</label>
        <note>catalytic</note>
    </ligand>
</feature>
<feature type="binding site" evidence="1">
    <location>
        <position position="87"/>
    </location>
    <ligand>
        <name>Mg(2+)</name>
        <dbReference type="ChEBI" id="CHEBI:18420"/>
        <label>1</label>
        <note>catalytic</note>
    </ligand>
</feature>
<proteinExistence type="predicted"/>
<organism evidence="2 3">
    <name type="scientific">Enterococcus columbae DSM 7374 = ATCC 51263</name>
    <dbReference type="NCBI Taxonomy" id="1121865"/>
    <lineage>
        <taxon>Bacteria</taxon>
        <taxon>Bacillati</taxon>
        <taxon>Bacillota</taxon>
        <taxon>Bacilli</taxon>
        <taxon>Lactobacillales</taxon>
        <taxon>Enterococcaceae</taxon>
        <taxon>Enterococcus</taxon>
    </lineage>
</organism>
<dbReference type="GO" id="GO:0006020">
    <property type="term" value="P:inositol metabolic process"/>
    <property type="evidence" value="ECO:0007669"/>
    <property type="project" value="TreeGrafter"/>
</dbReference>
<dbReference type="PRINTS" id="PR00377">
    <property type="entry name" value="IMPHPHTASES"/>
</dbReference>
<dbReference type="InterPro" id="IPR000760">
    <property type="entry name" value="Inositol_monophosphatase-like"/>
</dbReference>
<comment type="cofactor">
    <cofactor evidence="1">
        <name>Mg(2+)</name>
        <dbReference type="ChEBI" id="CHEBI:18420"/>
    </cofactor>
</comment>
<feature type="binding site" evidence="1">
    <location>
        <position position="207"/>
    </location>
    <ligand>
        <name>Mg(2+)</name>
        <dbReference type="ChEBI" id="CHEBI:18420"/>
        <label>1</label>
        <note>catalytic</note>
    </ligand>
</feature>
<evidence type="ECO:0000256" key="1">
    <source>
        <dbReference type="PIRSR" id="PIRSR600760-2"/>
    </source>
</evidence>
<dbReference type="Gene3D" id="3.40.190.80">
    <property type="match status" value="1"/>
</dbReference>
<dbReference type="Pfam" id="PF00459">
    <property type="entry name" value="Inositol_P"/>
    <property type="match status" value="1"/>
</dbReference>
<dbReference type="CDD" id="cd01637">
    <property type="entry name" value="IMPase_like"/>
    <property type="match status" value="1"/>
</dbReference>